<proteinExistence type="predicted"/>
<accession>A0A1E7TTM4</accession>
<dbReference type="PANTHER" id="PTHR46796">
    <property type="entry name" value="HTH-TYPE TRANSCRIPTIONAL ACTIVATOR RHAS-RELATED"/>
    <property type="match status" value="1"/>
</dbReference>
<dbReference type="InterPro" id="IPR050204">
    <property type="entry name" value="AraC_XylS_family_regulators"/>
</dbReference>
<dbReference type="PROSITE" id="PS01124">
    <property type="entry name" value="HTH_ARAC_FAMILY_2"/>
    <property type="match status" value="1"/>
</dbReference>
<dbReference type="GO" id="GO:0003700">
    <property type="term" value="F:DNA-binding transcription factor activity"/>
    <property type="evidence" value="ECO:0007669"/>
    <property type="project" value="InterPro"/>
</dbReference>
<evidence type="ECO:0000256" key="1">
    <source>
        <dbReference type="ARBA" id="ARBA00023015"/>
    </source>
</evidence>
<dbReference type="AlphaFoldDB" id="A0A1E7TTM4"/>
<keyword evidence="2" id="KW-0238">DNA-binding</keyword>
<dbReference type="SMART" id="SM00342">
    <property type="entry name" value="HTH_ARAC"/>
    <property type="match status" value="1"/>
</dbReference>
<dbReference type="KEGG" id="vbo:CKY39_30110"/>
<gene>
    <name evidence="4" type="ORF">CKY39_30110</name>
</gene>
<dbReference type="SUPFAM" id="SSF51182">
    <property type="entry name" value="RmlC-like cupins"/>
    <property type="match status" value="1"/>
</dbReference>
<sequence>MPTPAPVLSLRDYTQSRGSHAHDHFQVLLGLDGVLEIEVEGRGSGIGTGQAQVVAPGDRHDFEARRGGSVCLVLDTPHAPWARCVEQPPADAPRLHALARYLAHCLQQPQHAALALQHGPALLLEAWGAVAPSVADTRRRRIDWPALAAWAQANWHRPLGVADLAEVACLSPSQFAQRCREEQGQSAMLWLRTLRLAHARELRLEGLSVAETARRTGYRSPSALTAALRR</sequence>
<dbReference type="InterPro" id="IPR011051">
    <property type="entry name" value="RmlC_Cupin_sf"/>
</dbReference>
<keyword evidence="1" id="KW-0805">Transcription regulation</keyword>
<dbReference type="EMBL" id="CP023284">
    <property type="protein sequence ID" value="ATA57001.1"/>
    <property type="molecule type" value="Genomic_DNA"/>
</dbReference>
<evidence type="ECO:0000313" key="5">
    <source>
        <dbReference type="Proteomes" id="UP000217154"/>
    </source>
</evidence>
<dbReference type="Pfam" id="PF12833">
    <property type="entry name" value="HTH_18"/>
    <property type="match status" value="1"/>
</dbReference>
<dbReference type="OrthoDB" id="8811403at2"/>
<dbReference type="Pfam" id="PF02311">
    <property type="entry name" value="AraC_binding"/>
    <property type="match status" value="1"/>
</dbReference>
<dbReference type="RefSeq" id="WP_070061912.1">
    <property type="nucleotide sequence ID" value="NZ_CP023284.1"/>
</dbReference>
<dbReference type="STRING" id="436515.GCA_001752345_04771"/>
<evidence type="ECO:0000256" key="3">
    <source>
        <dbReference type="ARBA" id="ARBA00023163"/>
    </source>
</evidence>
<dbReference type="InterPro" id="IPR014710">
    <property type="entry name" value="RmlC-like_jellyroll"/>
</dbReference>
<organism evidence="4 5">
    <name type="scientific">Variovorax boronicumulans</name>
    <dbReference type="NCBI Taxonomy" id="436515"/>
    <lineage>
        <taxon>Bacteria</taxon>
        <taxon>Pseudomonadati</taxon>
        <taxon>Pseudomonadota</taxon>
        <taxon>Betaproteobacteria</taxon>
        <taxon>Burkholderiales</taxon>
        <taxon>Comamonadaceae</taxon>
        <taxon>Variovorax</taxon>
    </lineage>
</organism>
<name>A0A1E7TTM4_9BURK</name>
<evidence type="ECO:0000313" key="4">
    <source>
        <dbReference type="EMBL" id="ATA57001.1"/>
    </source>
</evidence>
<keyword evidence="3" id="KW-0804">Transcription</keyword>
<protein>
    <submittedName>
        <fullName evidence="4">AraC family transcriptional regulator</fullName>
    </submittedName>
</protein>
<dbReference type="InterPro" id="IPR003313">
    <property type="entry name" value="AraC-bd"/>
</dbReference>
<dbReference type="PANTHER" id="PTHR46796:SF10">
    <property type="entry name" value="TRANSCRIPTIONAL ACTIVATOR FEAR"/>
    <property type="match status" value="1"/>
</dbReference>
<dbReference type="GO" id="GO:0043565">
    <property type="term" value="F:sequence-specific DNA binding"/>
    <property type="evidence" value="ECO:0007669"/>
    <property type="project" value="InterPro"/>
</dbReference>
<dbReference type="Gene3D" id="1.10.10.60">
    <property type="entry name" value="Homeodomain-like"/>
    <property type="match status" value="1"/>
</dbReference>
<evidence type="ECO:0000256" key="2">
    <source>
        <dbReference type="ARBA" id="ARBA00023125"/>
    </source>
</evidence>
<reference evidence="4 5" key="1">
    <citation type="submission" date="2017-09" db="EMBL/GenBank/DDBJ databases">
        <title>The diverse metabolic capabilities of V. boronicumulans make it an excellent choice for continued studies on novel biodegradation.</title>
        <authorList>
            <person name="Sun S."/>
        </authorList>
    </citation>
    <scope>NUCLEOTIDE SEQUENCE [LARGE SCALE GENOMIC DNA]</scope>
    <source>
        <strain evidence="4 5">J1</strain>
    </source>
</reference>
<dbReference type="Proteomes" id="UP000217154">
    <property type="component" value="Chromosome"/>
</dbReference>
<dbReference type="InterPro" id="IPR018060">
    <property type="entry name" value="HTH_AraC"/>
</dbReference>
<dbReference type="Gene3D" id="2.60.120.10">
    <property type="entry name" value="Jelly Rolls"/>
    <property type="match status" value="1"/>
</dbReference>